<feature type="region of interest" description="Disordered" evidence="1">
    <location>
        <begin position="75"/>
        <end position="100"/>
    </location>
</feature>
<proteinExistence type="predicted"/>
<reference evidence="2 3" key="2">
    <citation type="submission" date="2018-11" db="EMBL/GenBank/DDBJ databases">
        <authorList>
            <consortium name="Pathogen Informatics"/>
        </authorList>
    </citation>
    <scope>NUCLEOTIDE SEQUENCE [LARGE SCALE GENOMIC DNA]</scope>
    <source>
        <strain evidence="2 3">Egypt</strain>
    </source>
</reference>
<accession>A0A183A1N4</accession>
<name>A0A183A1N4_9TREM</name>
<organism evidence="4">
    <name type="scientific">Echinostoma caproni</name>
    <dbReference type="NCBI Taxonomy" id="27848"/>
    <lineage>
        <taxon>Eukaryota</taxon>
        <taxon>Metazoa</taxon>
        <taxon>Spiralia</taxon>
        <taxon>Lophotrochozoa</taxon>
        <taxon>Platyhelminthes</taxon>
        <taxon>Trematoda</taxon>
        <taxon>Digenea</taxon>
        <taxon>Plagiorchiida</taxon>
        <taxon>Echinostomata</taxon>
        <taxon>Echinostomatoidea</taxon>
        <taxon>Echinostomatidae</taxon>
        <taxon>Echinostoma</taxon>
    </lineage>
</organism>
<dbReference type="WBParaSite" id="ECPE_0000086901-mRNA-1">
    <property type="protein sequence ID" value="ECPE_0000086901-mRNA-1"/>
    <property type="gene ID" value="ECPE_0000086901"/>
</dbReference>
<sequence length="124" mass="13699">MVNTPDGRTWILDRTGRVYLPCAQSSFPVGYESSQTQIAPPALPYESSTRNLNCVPEYEQEEAFRNTTTNIPIFPSKRCATPLPSRPSHSRADSTPHLAYSGTRAASIKDLSRVPPRFATQVSS</sequence>
<evidence type="ECO:0000313" key="2">
    <source>
        <dbReference type="EMBL" id="VDP30227.1"/>
    </source>
</evidence>
<keyword evidence="3" id="KW-1185">Reference proteome</keyword>
<evidence type="ECO:0000313" key="3">
    <source>
        <dbReference type="Proteomes" id="UP000272942"/>
    </source>
</evidence>
<dbReference type="EMBL" id="UZAN01003712">
    <property type="protein sequence ID" value="VDP30227.1"/>
    <property type="molecule type" value="Genomic_DNA"/>
</dbReference>
<reference evidence="4" key="1">
    <citation type="submission" date="2016-06" db="UniProtKB">
        <authorList>
            <consortium name="WormBaseParasite"/>
        </authorList>
    </citation>
    <scope>IDENTIFICATION</scope>
</reference>
<dbReference type="OrthoDB" id="10518575at2759"/>
<gene>
    <name evidence="2" type="ORF">ECPE_LOCUS869</name>
</gene>
<protein>
    <submittedName>
        <fullName evidence="2 4">Uncharacterized protein</fullName>
    </submittedName>
</protein>
<evidence type="ECO:0000256" key="1">
    <source>
        <dbReference type="SAM" id="MobiDB-lite"/>
    </source>
</evidence>
<dbReference type="Proteomes" id="UP000272942">
    <property type="component" value="Unassembled WGS sequence"/>
</dbReference>
<dbReference type="AlphaFoldDB" id="A0A183A1N4"/>
<evidence type="ECO:0000313" key="4">
    <source>
        <dbReference type="WBParaSite" id="ECPE_0000086901-mRNA-1"/>
    </source>
</evidence>